<feature type="transmembrane region" description="Helical" evidence="1">
    <location>
        <begin position="185"/>
        <end position="214"/>
    </location>
</feature>
<keyword evidence="1" id="KW-1133">Transmembrane helix</keyword>
<dbReference type="PANTHER" id="PTHR19353:SF19">
    <property type="entry name" value="DELTA(5) FATTY ACID DESATURASE C-RELATED"/>
    <property type="match status" value="1"/>
</dbReference>
<dbReference type="RefSeq" id="WP_408263433.1">
    <property type="nucleotide sequence ID" value="NZ_JAQQCK010000012.1"/>
</dbReference>
<protein>
    <submittedName>
        <fullName evidence="3">Fatty acid desaturase</fullName>
        <ecNumber evidence="3">1.14.19.-</ecNumber>
    </submittedName>
</protein>
<keyword evidence="1" id="KW-0812">Transmembrane</keyword>
<organism evidence="3 4">
    <name type="scientific">Paraburkholderia phytofirmans</name>
    <dbReference type="NCBI Taxonomy" id="261302"/>
    <lineage>
        <taxon>Bacteria</taxon>
        <taxon>Pseudomonadati</taxon>
        <taxon>Pseudomonadota</taxon>
        <taxon>Betaproteobacteria</taxon>
        <taxon>Burkholderiales</taxon>
        <taxon>Burkholderiaceae</taxon>
        <taxon>Paraburkholderia</taxon>
    </lineage>
</organism>
<proteinExistence type="predicted"/>
<dbReference type="Proteomes" id="UP001629274">
    <property type="component" value="Unassembled WGS sequence"/>
</dbReference>
<keyword evidence="3" id="KW-0560">Oxidoreductase</keyword>
<feature type="domain" description="Fatty acid desaturase" evidence="2">
    <location>
        <begin position="61"/>
        <end position="290"/>
    </location>
</feature>
<dbReference type="PANTHER" id="PTHR19353">
    <property type="entry name" value="FATTY ACID DESATURASE 2"/>
    <property type="match status" value="1"/>
</dbReference>
<name>A0ABW9BIL8_9BURK</name>
<dbReference type="EC" id="1.14.19.-" evidence="3"/>
<dbReference type="InterPro" id="IPR012171">
    <property type="entry name" value="Fatty_acid_desaturase"/>
</dbReference>
<sequence>MDKPNLNSSVIADQNALRDMLWAAGLDLRALQRPNVGRVFADIGFDWASIVFMVFAVHRTGWWLGPIAVMWVGNRQRALGNLLHDAGHRNLALSSRVNDLIARIFLAPALCNSLAVYRELHARHHAWLGDSRRDPDYIATEHEGESRPWWKHYLRVLCSRKAWLGSLLGHLYASAATRLQRAAILLWWTALLTTIALAAAPGYAITLIAIWIIARATSFHLVTTFREMSDHFGLQPGGIFSFTRDVSASDLWSLVIHPRSNGYHLTHHLIPSIPYHRLATAHGIFRTLPGFAGLASISDAYFRGDGAVVRAWTTTDEA</sequence>
<comment type="caution">
    <text evidence="3">The sequence shown here is derived from an EMBL/GenBank/DDBJ whole genome shotgun (WGS) entry which is preliminary data.</text>
</comment>
<feature type="transmembrane region" description="Helical" evidence="1">
    <location>
        <begin position="47"/>
        <end position="72"/>
    </location>
</feature>
<gene>
    <name evidence="3" type="ORF">PQR03_16610</name>
</gene>
<accession>A0ABW9BIL8</accession>
<dbReference type="GO" id="GO:0016491">
    <property type="term" value="F:oxidoreductase activity"/>
    <property type="evidence" value="ECO:0007669"/>
    <property type="project" value="UniProtKB-KW"/>
</dbReference>
<keyword evidence="4" id="KW-1185">Reference proteome</keyword>
<dbReference type="EMBL" id="JAQQDR010000005">
    <property type="protein sequence ID" value="MFM0239752.1"/>
    <property type="molecule type" value="Genomic_DNA"/>
</dbReference>
<evidence type="ECO:0000313" key="4">
    <source>
        <dbReference type="Proteomes" id="UP001629274"/>
    </source>
</evidence>
<evidence type="ECO:0000313" key="3">
    <source>
        <dbReference type="EMBL" id="MFM0239752.1"/>
    </source>
</evidence>
<evidence type="ECO:0000256" key="1">
    <source>
        <dbReference type="SAM" id="Phobius"/>
    </source>
</evidence>
<dbReference type="InterPro" id="IPR005804">
    <property type="entry name" value="FA_desaturase_dom"/>
</dbReference>
<dbReference type="Pfam" id="PF00487">
    <property type="entry name" value="FA_desaturase"/>
    <property type="match status" value="1"/>
</dbReference>
<evidence type="ECO:0000259" key="2">
    <source>
        <dbReference type="Pfam" id="PF00487"/>
    </source>
</evidence>
<keyword evidence="1" id="KW-0472">Membrane</keyword>
<reference evidence="3 4" key="1">
    <citation type="journal article" date="2024" name="Chem. Sci.">
        <title>Discovery of megapolipeptins by genome mining of a Burkholderiales bacteria collection.</title>
        <authorList>
            <person name="Paulo B.S."/>
            <person name="Recchia M.J.J."/>
            <person name="Lee S."/>
            <person name="Fergusson C.H."/>
            <person name="Romanowski S.B."/>
            <person name="Hernandez A."/>
            <person name="Krull N."/>
            <person name="Liu D.Y."/>
            <person name="Cavanagh H."/>
            <person name="Bos A."/>
            <person name="Gray C.A."/>
            <person name="Murphy B.T."/>
            <person name="Linington R.G."/>
            <person name="Eustaquio A.S."/>
        </authorList>
    </citation>
    <scope>NUCLEOTIDE SEQUENCE [LARGE SCALE GENOMIC DNA]</scope>
    <source>
        <strain evidence="3 4">RL17-351-BIE-A</strain>
    </source>
</reference>